<evidence type="ECO:0000313" key="3">
    <source>
        <dbReference type="Proteomes" id="UP000476338"/>
    </source>
</evidence>
<gene>
    <name evidence="2" type="ORF">F1B92_06275</name>
</gene>
<accession>A0A6L5WI19</accession>
<dbReference type="RefSeq" id="WP_154571033.1">
    <property type="nucleotide sequence ID" value="NZ_VWSJ01000024.1"/>
</dbReference>
<reference evidence="2 3" key="1">
    <citation type="submission" date="2019-09" db="EMBL/GenBank/DDBJ databases">
        <authorList>
            <person name="Silva M."/>
            <person name="Pereira G."/>
            <person name="Lopes-Da-Costa L."/>
            <person name="Silva E."/>
        </authorList>
    </citation>
    <scope>NUCLEOTIDE SEQUENCE [LARGE SCALE GENOMIC DNA]</scope>
    <source>
        <strain evidence="2 3">FMV-PI01</strain>
    </source>
</reference>
<sequence length="145" mass="16647">MIKEFYHIRENFSIGIDKYNELLSYAKKLEDKNSSRPHLDNLIKSVGKLNEKLNDLDSKNKALASELITTKDKYTSLLEKQVSLLENKNEVFTLSQNLAKKGTRLSKSEKDEIVRLYRSGLSLAEICRRVERSDSGVRNAIRGEL</sequence>
<reference evidence="2 3" key="2">
    <citation type="submission" date="2020-03" db="EMBL/GenBank/DDBJ databases">
        <title>Campylobacter portucalensis sp. nov., a new species of Campylobacter isolated from the reproductive tract of bulls.</title>
        <authorList>
            <person name="Silva M.F."/>
            <person name="Pereira G."/>
            <person name="Carneiro C."/>
            <person name="Hemphill A."/>
            <person name="Mateus L."/>
            <person name="Lopes-Da-Costa L."/>
            <person name="Silva E."/>
        </authorList>
    </citation>
    <scope>NUCLEOTIDE SEQUENCE [LARGE SCALE GENOMIC DNA]</scope>
    <source>
        <strain evidence="2 3">FMV-PI01</strain>
    </source>
</reference>
<comment type="caution">
    <text evidence="2">The sequence shown here is derived from an EMBL/GenBank/DDBJ whole genome shotgun (WGS) entry which is preliminary data.</text>
</comment>
<name>A0A6L5WI19_9BACT</name>
<dbReference type="Proteomes" id="UP000476338">
    <property type="component" value="Unassembled WGS sequence"/>
</dbReference>
<organism evidence="2 3">
    <name type="scientific">Campylobacter portucalensis</name>
    <dbReference type="NCBI Taxonomy" id="2608384"/>
    <lineage>
        <taxon>Bacteria</taxon>
        <taxon>Pseudomonadati</taxon>
        <taxon>Campylobacterota</taxon>
        <taxon>Epsilonproteobacteria</taxon>
        <taxon>Campylobacterales</taxon>
        <taxon>Campylobacteraceae</taxon>
        <taxon>Campylobacter</taxon>
    </lineage>
</organism>
<evidence type="ECO:0000313" key="2">
    <source>
        <dbReference type="EMBL" id="MSN96769.1"/>
    </source>
</evidence>
<feature type="coiled-coil region" evidence="1">
    <location>
        <begin position="39"/>
        <end position="66"/>
    </location>
</feature>
<dbReference type="Gene3D" id="1.10.10.60">
    <property type="entry name" value="Homeodomain-like"/>
    <property type="match status" value="1"/>
</dbReference>
<dbReference type="EMBL" id="VWSJ01000024">
    <property type="protein sequence ID" value="MSN96769.1"/>
    <property type="molecule type" value="Genomic_DNA"/>
</dbReference>
<dbReference type="AlphaFoldDB" id="A0A6L5WI19"/>
<evidence type="ECO:0000256" key="1">
    <source>
        <dbReference type="SAM" id="Coils"/>
    </source>
</evidence>
<protein>
    <submittedName>
        <fullName evidence="2">Helix-turn-helix domain-containing protein</fullName>
    </submittedName>
</protein>
<keyword evidence="1" id="KW-0175">Coiled coil</keyword>
<keyword evidence="3" id="KW-1185">Reference proteome</keyword>
<proteinExistence type="predicted"/>